<name>A0ABV0SD90_9TELE</name>
<comment type="subcellular location">
    <subcellularLocation>
        <location evidence="1">Membrane</location>
    </subcellularLocation>
</comment>
<keyword evidence="5" id="KW-0812">Transmembrane</keyword>
<dbReference type="Proteomes" id="UP001434883">
    <property type="component" value="Unassembled WGS sequence"/>
</dbReference>
<feature type="non-terminal residue" evidence="7">
    <location>
        <position position="1"/>
    </location>
</feature>
<dbReference type="InterPro" id="IPR013980">
    <property type="entry name" value="MANSC_dom"/>
</dbReference>
<reference evidence="7 8" key="1">
    <citation type="submission" date="2021-06" db="EMBL/GenBank/DDBJ databases">
        <authorList>
            <person name="Palmer J.M."/>
        </authorList>
    </citation>
    <scope>NUCLEOTIDE SEQUENCE [LARGE SCALE GENOMIC DNA]</scope>
    <source>
        <strain evidence="7 8">XC_2019</strain>
        <tissue evidence="7">Muscle</tissue>
    </source>
</reference>
<gene>
    <name evidence="7" type="ORF">XENOCAPTIV_004247</name>
</gene>
<keyword evidence="5" id="KW-1133">Transmembrane helix</keyword>
<accession>A0ABV0SD90</accession>
<protein>
    <recommendedName>
        <fullName evidence="6">MANSC domain-containing protein</fullName>
    </recommendedName>
</protein>
<keyword evidence="4" id="KW-0325">Glycoprotein</keyword>
<evidence type="ECO:0000256" key="3">
    <source>
        <dbReference type="ARBA" id="ARBA00023136"/>
    </source>
</evidence>
<sequence>EGRLSFASVAKEPPFQIDRPVLFSLFDFTFLAGDFCFYLRRNLWLTIRMDLLFECQFVALLLLVGFSHSTTGQDNGETCVSKFEKGKDNFVLDTDDSVKEGATFISSPKVVRLKDCLVSCCKDPKCNVALMERGAEEGTISSCFLFDCLYKRKYVCRFVRKSGYFNYILDSVYENYAELNVPP</sequence>
<feature type="domain" description="MANSC" evidence="6">
    <location>
        <begin position="86"/>
        <end position="167"/>
    </location>
</feature>
<dbReference type="EMBL" id="JAHRIN010077064">
    <property type="protein sequence ID" value="MEQ2218514.1"/>
    <property type="molecule type" value="Genomic_DNA"/>
</dbReference>
<evidence type="ECO:0000256" key="2">
    <source>
        <dbReference type="ARBA" id="ARBA00022729"/>
    </source>
</evidence>
<dbReference type="SMART" id="SM00765">
    <property type="entry name" value="MANEC"/>
    <property type="match status" value="1"/>
</dbReference>
<dbReference type="PANTHER" id="PTHR46750">
    <property type="entry name" value="KUNITZ-TYPE PROTEASE INHIBITOR 1"/>
    <property type="match status" value="1"/>
</dbReference>
<keyword evidence="8" id="KW-1185">Reference proteome</keyword>
<keyword evidence="3 5" id="KW-0472">Membrane</keyword>
<dbReference type="PANTHER" id="PTHR46750:SF1">
    <property type="entry name" value="KUNITZ-TYPE PROTEASE INHIBITOR 1"/>
    <property type="match status" value="1"/>
</dbReference>
<evidence type="ECO:0000256" key="1">
    <source>
        <dbReference type="ARBA" id="ARBA00004370"/>
    </source>
</evidence>
<dbReference type="Pfam" id="PF07502">
    <property type="entry name" value="MANEC"/>
    <property type="match status" value="1"/>
</dbReference>
<keyword evidence="2" id="KW-0732">Signal</keyword>
<evidence type="ECO:0000313" key="7">
    <source>
        <dbReference type="EMBL" id="MEQ2218514.1"/>
    </source>
</evidence>
<dbReference type="InterPro" id="IPR011106">
    <property type="entry name" value="MANSC_N"/>
</dbReference>
<evidence type="ECO:0000259" key="6">
    <source>
        <dbReference type="PROSITE" id="PS50986"/>
    </source>
</evidence>
<evidence type="ECO:0000256" key="5">
    <source>
        <dbReference type="SAM" id="Phobius"/>
    </source>
</evidence>
<comment type="caution">
    <text evidence="7">The sequence shown here is derived from an EMBL/GenBank/DDBJ whole genome shotgun (WGS) entry which is preliminary data.</text>
</comment>
<evidence type="ECO:0000313" key="8">
    <source>
        <dbReference type="Proteomes" id="UP001434883"/>
    </source>
</evidence>
<proteinExistence type="predicted"/>
<dbReference type="PROSITE" id="PS50986">
    <property type="entry name" value="MANSC"/>
    <property type="match status" value="1"/>
</dbReference>
<feature type="transmembrane region" description="Helical" evidence="5">
    <location>
        <begin position="20"/>
        <end position="39"/>
    </location>
</feature>
<evidence type="ECO:0000256" key="4">
    <source>
        <dbReference type="ARBA" id="ARBA00023180"/>
    </source>
</evidence>
<feature type="non-terminal residue" evidence="7">
    <location>
        <position position="183"/>
    </location>
</feature>
<organism evidence="7 8">
    <name type="scientific">Xenoophorus captivus</name>
    <dbReference type="NCBI Taxonomy" id="1517983"/>
    <lineage>
        <taxon>Eukaryota</taxon>
        <taxon>Metazoa</taxon>
        <taxon>Chordata</taxon>
        <taxon>Craniata</taxon>
        <taxon>Vertebrata</taxon>
        <taxon>Euteleostomi</taxon>
        <taxon>Actinopterygii</taxon>
        <taxon>Neopterygii</taxon>
        <taxon>Teleostei</taxon>
        <taxon>Neoteleostei</taxon>
        <taxon>Acanthomorphata</taxon>
        <taxon>Ovalentaria</taxon>
        <taxon>Atherinomorphae</taxon>
        <taxon>Cyprinodontiformes</taxon>
        <taxon>Goodeidae</taxon>
        <taxon>Xenoophorus</taxon>
    </lineage>
</organism>